<sequence length="93" mass="10778">MSAPTARCCSAQGLPRIVFMTPILRIRLETDLNPLSIWEKLPDDSPPVMPYIVRRILSSMRKRIPGRNVMVNIIWGRKDKIGITKYSFSYMRL</sequence>
<comment type="caution">
    <text evidence="1">The sequence shown here is derived from an EMBL/GenBank/DDBJ whole genome shotgun (WGS) entry which is preliminary data.</text>
</comment>
<keyword evidence="2" id="KW-1185">Reference proteome</keyword>
<dbReference type="Proteomes" id="UP000887013">
    <property type="component" value="Unassembled WGS sequence"/>
</dbReference>
<dbReference type="AlphaFoldDB" id="A0A8X6NPS4"/>
<proteinExistence type="predicted"/>
<organism evidence="1 2">
    <name type="scientific">Nephila pilipes</name>
    <name type="common">Giant wood spider</name>
    <name type="synonym">Nephila maculata</name>
    <dbReference type="NCBI Taxonomy" id="299642"/>
    <lineage>
        <taxon>Eukaryota</taxon>
        <taxon>Metazoa</taxon>
        <taxon>Ecdysozoa</taxon>
        <taxon>Arthropoda</taxon>
        <taxon>Chelicerata</taxon>
        <taxon>Arachnida</taxon>
        <taxon>Araneae</taxon>
        <taxon>Araneomorphae</taxon>
        <taxon>Entelegynae</taxon>
        <taxon>Araneoidea</taxon>
        <taxon>Nephilidae</taxon>
        <taxon>Nephila</taxon>
    </lineage>
</organism>
<gene>
    <name evidence="1" type="ORF">NPIL_690631</name>
</gene>
<name>A0A8X6NPS4_NEPPI</name>
<evidence type="ECO:0000313" key="2">
    <source>
        <dbReference type="Proteomes" id="UP000887013"/>
    </source>
</evidence>
<dbReference type="EMBL" id="BMAW01106392">
    <property type="protein sequence ID" value="GFT24085.1"/>
    <property type="molecule type" value="Genomic_DNA"/>
</dbReference>
<evidence type="ECO:0000313" key="1">
    <source>
        <dbReference type="EMBL" id="GFT24085.1"/>
    </source>
</evidence>
<reference evidence="1" key="1">
    <citation type="submission" date="2020-08" db="EMBL/GenBank/DDBJ databases">
        <title>Multicomponent nature underlies the extraordinary mechanical properties of spider dragline silk.</title>
        <authorList>
            <person name="Kono N."/>
            <person name="Nakamura H."/>
            <person name="Mori M."/>
            <person name="Yoshida Y."/>
            <person name="Ohtoshi R."/>
            <person name="Malay A.D."/>
            <person name="Moran D.A.P."/>
            <person name="Tomita M."/>
            <person name="Numata K."/>
            <person name="Arakawa K."/>
        </authorList>
    </citation>
    <scope>NUCLEOTIDE SEQUENCE</scope>
</reference>
<protein>
    <submittedName>
        <fullName evidence="1">Uncharacterized protein</fullName>
    </submittedName>
</protein>
<accession>A0A8X6NPS4</accession>